<dbReference type="Gene3D" id="2.60.40.380">
    <property type="entry name" value="Purple acid phosphatase-like, N-terminal"/>
    <property type="match status" value="1"/>
</dbReference>
<dbReference type="Gene3D" id="3.60.21.10">
    <property type="match status" value="1"/>
</dbReference>
<dbReference type="SUPFAM" id="SSF56300">
    <property type="entry name" value="Metallo-dependent phosphatases"/>
    <property type="match status" value="1"/>
</dbReference>
<dbReference type="InterPro" id="IPR015914">
    <property type="entry name" value="PAPs_N"/>
</dbReference>
<dbReference type="InterPro" id="IPR004843">
    <property type="entry name" value="Calcineurin-like_PHP"/>
</dbReference>
<dbReference type="InterPro" id="IPR006311">
    <property type="entry name" value="TAT_signal"/>
</dbReference>
<comment type="caution">
    <text evidence="4">The sequence shown here is derived from an EMBL/GenBank/DDBJ whole genome shotgun (WGS) entry which is preliminary data.</text>
</comment>
<dbReference type="PANTHER" id="PTHR22953:SF153">
    <property type="entry name" value="PURPLE ACID PHOSPHATASE"/>
    <property type="match status" value="1"/>
</dbReference>
<sequence>MTAMDRRTFLTTTLTGGIAASSPFLWSAFSAYADRIEDIAIAPPPRPAEKLPQLHSPRDTLFLTWQGDPTSTMTIQWLSRSETPTVIRYASLASAAQEQSLPHPPSRETGGETPRGIAWQKAVTRCHSFGRTDLKVHRCELTHLRPGTEYVFQIGEHLGLYRFRTMPAKANDLISFVSGGDCGIGPAAIASNLTAARQDPYFVLIAGDLGYDNGTSATTAISFIKNYSSQMVDSQGRLIPLITCIGNHEVRGGYKGQRSDATYYLPLFDGLYRETTYNVLDIGDYLSIVLLDSGHISPIPGEQTDWLASVLKERQDRPHLYVAYHVPAYPSVRSPQALIGLGTGELQRQHWCPLFERYRVDVALEHHDHVFKRTHPLTDGLRDRYGVPYLGDGSWGKLRTPASPEKRPYLARVSRNYHITLHRLEGEQRFHLALTENGKVADVYMTQGKRPAKRG</sequence>
<name>A0A7V9ABP6_9BACT</name>
<protein>
    <submittedName>
        <fullName evidence="4">Metallophosphoesterase family protein</fullName>
    </submittedName>
</protein>
<dbReference type="SUPFAM" id="SSF49363">
    <property type="entry name" value="Purple acid phosphatase, N-terminal domain"/>
    <property type="match status" value="1"/>
</dbReference>
<evidence type="ECO:0000256" key="1">
    <source>
        <dbReference type="ARBA" id="ARBA00022729"/>
    </source>
</evidence>
<dbReference type="PROSITE" id="PS51318">
    <property type="entry name" value="TAT"/>
    <property type="match status" value="1"/>
</dbReference>
<dbReference type="Pfam" id="PF16656">
    <property type="entry name" value="Pur_ac_phosph_N"/>
    <property type="match status" value="1"/>
</dbReference>
<proteinExistence type="predicted"/>
<organism evidence="4 5">
    <name type="scientific">Thermogemmata fonticola</name>
    <dbReference type="NCBI Taxonomy" id="2755323"/>
    <lineage>
        <taxon>Bacteria</taxon>
        <taxon>Pseudomonadati</taxon>
        <taxon>Planctomycetota</taxon>
        <taxon>Planctomycetia</taxon>
        <taxon>Gemmatales</taxon>
        <taxon>Gemmataceae</taxon>
        <taxon>Thermogemmata</taxon>
    </lineage>
</organism>
<dbReference type="GO" id="GO:0046872">
    <property type="term" value="F:metal ion binding"/>
    <property type="evidence" value="ECO:0007669"/>
    <property type="project" value="InterPro"/>
</dbReference>
<dbReference type="EMBL" id="JACEFB010000006">
    <property type="protein sequence ID" value="MBA2226461.1"/>
    <property type="molecule type" value="Genomic_DNA"/>
</dbReference>
<dbReference type="Pfam" id="PF00149">
    <property type="entry name" value="Metallophos"/>
    <property type="match status" value="1"/>
</dbReference>
<reference evidence="4 5" key="1">
    <citation type="submission" date="2020-07" db="EMBL/GenBank/DDBJ databases">
        <title>Thermogemmata thermophila gen. nov., sp. nov., a novel moderate thermophilic planctomycete from a Kamchatka hot spring.</title>
        <authorList>
            <person name="Elcheninov A.G."/>
            <person name="Podosokorskaya O.A."/>
            <person name="Kovaleva O.L."/>
            <person name="Novikov A."/>
            <person name="Bonch-Osmolovskaya E.A."/>
            <person name="Toshchakov S.V."/>
            <person name="Kublanov I.V."/>
        </authorList>
    </citation>
    <scope>NUCLEOTIDE SEQUENCE [LARGE SCALE GENOMIC DNA]</scope>
    <source>
        <strain evidence="4 5">2918</strain>
    </source>
</reference>
<feature type="domain" description="Purple acid phosphatase N-terminal" evidence="3">
    <location>
        <begin position="61"/>
        <end position="157"/>
    </location>
</feature>
<feature type="domain" description="Calcineurin-like phosphoesterase" evidence="2">
    <location>
        <begin position="196"/>
        <end position="370"/>
    </location>
</feature>
<dbReference type="AlphaFoldDB" id="A0A7V9ABP6"/>
<dbReference type="Proteomes" id="UP000542342">
    <property type="component" value="Unassembled WGS sequence"/>
</dbReference>
<evidence type="ECO:0000313" key="5">
    <source>
        <dbReference type="Proteomes" id="UP000542342"/>
    </source>
</evidence>
<keyword evidence="1" id="KW-0732">Signal</keyword>
<dbReference type="InterPro" id="IPR029052">
    <property type="entry name" value="Metallo-depent_PP-like"/>
</dbReference>
<accession>A0A7V9ABP6</accession>
<dbReference type="InterPro" id="IPR039331">
    <property type="entry name" value="PAPs-like"/>
</dbReference>
<evidence type="ECO:0000313" key="4">
    <source>
        <dbReference type="EMBL" id="MBA2226461.1"/>
    </source>
</evidence>
<dbReference type="PANTHER" id="PTHR22953">
    <property type="entry name" value="ACID PHOSPHATASE RELATED"/>
    <property type="match status" value="1"/>
</dbReference>
<gene>
    <name evidence="4" type="ORF">H0921_09845</name>
</gene>
<evidence type="ECO:0000259" key="2">
    <source>
        <dbReference type="Pfam" id="PF00149"/>
    </source>
</evidence>
<evidence type="ECO:0000259" key="3">
    <source>
        <dbReference type="Pfam" id="PF16656"/>
    </source>
</evidence>
<keyword evidence="5" id="KW-1185">Reference proteome</keyword>
<dbReference type="GO" id="GO:0003993">
    <property type="term" value="F:acid phosphatase activity"/>
    <property type="evidence" value="ECO:0007669"/>
    <property type="project" value="InterPro"/>
</dbReference>
<dbReference type="InterPro" id="IPR008963">
    <property type="entry name" value="Purple_acid_Pase-like_N"/>
</dbReference>